<evidence type="ECO:0000256" key="1">
    <source>
        <dbReference type="SAM" id="MobiDB-lite"/>
    </source>
</evidence>
<reference evidence="2 3" key="1">
    <citation type="submission" date="2024-07" db="EMBL/GenBank/DDBJ databases">
        <authorList>
            <person name="Thanompreechachai J."/>
            <person name="Duangmal K."/>
        </authorList>
    </citation>
    <scope>NUCLEOTIDE SEQUENCE [LARGE SCALE GENOMIC DNA]</scope>
    <source>
        <strain evidence="2 3">TBRC 1896</strain>
    </source>
</reference>
<sequence>MDAPVETSTRIQDDPQQWADDIHTALLRQLADPARHLPVTGNQVQVVRSWTGVHDGHPVLHVVYRHPWWDFTTGLRRYLDEVEHYPLNLPTPDVDPAVDLADDIVTSDIEETLGSVLESMVPDEDGVWWWGHPPLPADERRRGPAPGANGRSGPRRPR</sequence>
<proteinExistence type="predicted"/>
<organism evidence="2 3">
    <name type="scientific">Kineococcus mangrovi</name>
    <dbReference type="NCBI Taxonomy" id="1660183"/>
    <lineage>
        <taxon>Bacteria</taxon>
        <taxon>Bacillati</taxon>
        <taxon>Actinomycetota</taxon>
        <taxon>Actinomycetes</taxon>
        <taxon>Kineosporiales</taxon>
        <taxon>Kineosporiaceae</taxon>
        <taxon>Kineococcus</taxon>
    </lineage>
</organism>
<feature type="region of interest" description="Disordered" evidence="1">
    <location>
        <begin position="135"/>
        <end position="158"/>
    </location>
</feature>
<gene>
    <name evidence="2" type="ORF">AB2L28_14945</name>
</gene>
<accession>A0ABV4I4A6</accession>
<name>A0ABV4I4A6_9ACTN</name>
<evidence type="ECO:0000313" key="3">
    <source>
        <dbReference type="Proteomes" id="UP001566476"/>
    </source>
</evidence>
<evidence type="ECO:0000313" key="2">
    <source>
        <dbReference type="EMBL" id="MEZ0493534.1"/>
    </source>
</evidence>
<protein>
    <recommendedName>
        <fullName evidence="4">DUF4913 domain-containing protein</fullName>
    </recommendedName>
</protein>
<keyword evidence="3" id="KW-1185">Reference proteome</keyword>
<comment type="caution">
    <text evidence="2">The sequence shown here is derived from an EMBL/GenBank/DDBJ whole genome shotgun (WGS) entry which is preliminary data.</text>
</comment>
<dbReference type="RefSeq" id="WP_370719771.1">
    <property type="nucleotide sequence ID" value="NZ_JBGGTQ010000006.1"/>
</dbReference>
<dbReference type="EMBL" id="JBGGTQ010000006">
    <property type="protein sequence ID" value="MEZ0493534.1"/>
    <property type="molecule type" value="Genomic_DNA"/>
</dbReference>
<evidence type="ECO:0008006" key="4">
    <source>
        <dbReference type="Google" id="ProtNLM"/>
    </source>
</evidence>
<dbReference type="Proteomes" id="UP001566476">
    <property type="component" value="Unassembled WGS sequence"/>
</dbReference>